<protein>
    <submittedName>
        <fullName evidence="2">Uncharacterized protein</fullName>
    </submittedName>
</protein>
<comment type="caution">
    <text evidence="2">The sequence shown here is derived from an EMBL/GenBank/DDBJ whole genome shotgun (WGS) entry which is preliminary data.</text>
</comment>
<gene>
    <name evidence="2" type="ORF">PHLCEN_2v2884</name>
</gene>
<evidence type="ECO:0000313" key="2">
    <source>
        <dbReference type="EMBL" id="PSS29736.1"/>
    </source>
</evidence>
<feature type="compositionally biased region" description="Polar residues" evidence="1">
    <location>
        <begin position="1"/>
        <end position="16"/>
    </location>
</feature>
<dbReference type="AlphaFoldDB" id="A0A2R6RI76"/>
<organism evidence="2 3">
    <name type="scientific">Hermanssonia centrifuga</name>
    <dbReference type="NCBI Taxonomy" id="98765"/>
    <lineage>
        <taxon>Eukaryota</taxon>
        <taxon>Fungi</taxon>
        <taxon>Dikarya</taxon>
        <taxon>Basidiomycota</taxon>
        <taxon>Agaricomycotina</taxon>
        <taxon>Agaricomycetes</taxon>
        <taxon>Polyporales</taxon>
        <taxon>Meruliaceae</taxon>
        <taxon>Hermanssonia</taxon>
    </lineage>
</organism>
<sequence>MRTVTPNETGGNTQPLSRRREGRKEEECLERTGIALVADDRKKSWANVQGWHSGAFLHRWAART</sequence>
<name>A0A2R6RI76_9APHY</name>
<dbReference type="Proteomes" id="UP000186601">
    <property type="component" value="Unassembled WGS sequence"/>
</dbReference>
<evidence type="ECO:0000313" key="3">
    <source>
        <dbReference type="Proteomes" id="UP000186601"/>
    </source>
</evidence>
<accession>A0A2R6RI76</accession>
<keyword evidence="3" id="KW-1185">Reference proteome</keyword>
<dbReference type="EMBL" id="MLYV02000256">
    <property type="protein sequence ID" value="PSS29736.1"/>
    <property type="molecule type" value="Genomic_DNA"/>
</dbReference>
<proteinExistence type="predicted"/>
<reference evidence="2 3" key="1">
    <citation type="submission" date="2018-02" db="EMBL/GenBank/DDBJ databases">
        <title>Genome sequence of the basidiomycete white-rot fungus Phlebia centrifuga.</title>
        <authorList>
            <person name="Granchi Z."/>
            <person name="Peng M."/>
            <person name="de Vries R.P."/>
            <person name="Hilden K."/>
            <person name="Makela M.R."/>
            <person name="Grigoriev I."/>
            <person name="Riley R."/>
        </authorList>
    </citation>
    <scope>NUCLEOTIDE SEQUENCE [LARGE SCALE GENOMIC DNA]</scope>
    <source>
        <strain evidence="2 3">FBCC195</strain>
    </source>
</reference>
<feature type="compositionally biased region" description="Basic and acidic residues" evidence="1">
    <location>
        <begin position="18"/>
        <end position="28"/>
    </location>
</feature>
<feature type="region of interest" description="Disordered" evidence="1">
    <location>
        <begin position="1"/>
        <end position="28"/>
    </location>
</feature>
<evidence type="ECO:0000256" key="1">
    <source>
        <dbReference type="SAM" id="MobiDB-lite"/>
    </source>
</evidence>